<dbReference type="InterPro" id="IPR019956">
    <property type="entry name" value="Ubiquitin_dom"/>
</dbReference>
<reference evidence="2" key="1">
    <citation type="submission" date="2021-06" db="EMBL/GenBank/DDBJ databases">
        <authorList>
            <person name="Kallberg Y."/>
            <person name="Tangrot J."/>
            <person name="Rosling A."/>
        </authorList>
    </citation>
    <scope>NUCLEOTIDE SEQUENCE</scope>
    <source>
        <strain evidence="2">MA453B</strain>
    </source>
</reference>
<dbReference type="InterPro" id="IPR029071">
    <property type="entry name" value="Ubiquitin-like_domsf"/>
</dbReference>
<dbReference type="PANTHER" id="PTHR36649:SF28">
    <property type="entry name" value="UBIQUITIN-LIKE DOMAIN-CONTAINING PROTEIN"/>
    <property type="match status" value="1"/>
</dbReference>
<dbReference type="PRINTS" id="PR00348">
    <property type="entry name" value="UBIQUITIN"/>
</dbReference>
<dbReference type="EMBL" id="CAJVPY010000018">
    <property type="protein sequence ID" value="CAG8444459.1"/>
    <property type="molecule type" value="Genomic_DNA"/>
</dbReference>
<dbReference type="PANTHER" id="PTHR36649">
    <property type="entry name" value="UBIQUITIN-LIKE DOMAIN-CONTAINING PROTEIN"/>
    <property type="match status" value="1"/>
</dbReference>
<dbReference type="Proteomes" id="UP000789405">
    <property type="component" value="Unassembled WGS sequence"/>
</dbReference>
<dbReference type="SMART" id="SM00213">
    <property type="entry name" value="UBQ"/>
    <property type="match status" value="1"/>
</dbReference>
<feature type="domain" description="Ubiquitin-like" evidence="1">
    <location>
        <begin position="81"/>
        <end position="140"/>
    </location>
</feature>
<gene>
    <name evidence="2" type="ORF">DERYTH_LOCUS98</name>
</gene>
<keyword evidence="3" id="KW-1185">Reference proteome</keyword>
<evidence type="ECO:0000259" key="1">
    <source>
        <dbReference type="PROSITE" id="PS50053"/>
    </source>
</evidence>
<protein>
    <submittedName>
        <fullName evidence="2">26266_t:CDS:1</fullName>
    </submittedName>
</protein>
<dbReference type="SUPFAM" id="SSF56399">
    <property type="entry name" value="ADP-ribosylation"/>
    <property type="match status" value="1"/>
</dbReference>
<dbReference type="Gene3D" id="3.90.228.10">
    <property type="match status" value="1"/>
</dbReference>
<sequence>MSNTSDTDLLNAAFTAIMKGQIFISEKEFQERQARNENDGFTYKRIDVHSFHQFNLIGSNANAFTEENNQYPSFVRSFDPGQMFIQNIDGKTITINCNLNDTIKVVKTNIQDIEGILPERQRLIFNGIELDDGNALCDYHGMRYESVLHLALQDRDVISYFSSDSLDPQWNYDFTNVNDNGATHMRGGILYKRPCGWRRFALKVTNRYDNGDNKWLGTDNMAWPVSYHGTSEHNGKSIADDGFLLSKGNKFDFRHGIYSTPDVNLAEKYAHEFDYEGVKYFTIIQNRVNPANLQKIPKQTEDEEYWVSMNGDDVRPYGIYYHVDVTLTNTRVTLLSHSDLCYVHIAQKFFSGLPKAMIKGILRIEMPYNIVKPHLDLKMQMSNAVNGANVTYSMHHGTYSSCDVMNILTNLAPNCSSNCGVCGILREGNKMRHSRSGPGRMWFASDPCTSLGYCRNQSIKVMFCVDILYNTFNDIIIIESDA</sequence>
<comment type="caution">
    <text evidence="2">The sequence shown here is derived from an EMBL/GenBank/DDBJ whole genome shotgun (WGS) entry which is preliminary data.</text>
</comment>
<dbReference type="OrthoDB" id="428577at2759"/>
<evidence type="ECO:0000313" key="2">
    <source>
        <dbReference type="EMBL" id="CAG8444459.1"/>
    </source>
</evidence>
<dbReference type="InterPro" id="IPR000626">
    <property type="entry name" value="Ubiquitin-like_dom"/>
</dbReference>
<dbReference type="Pfam" id="PF00240">
    <property type="entry name" value="ubiquitin"/>
    <property type="match status" value="1"/>
</dbReference>
<dbReference type="PROSITE" id="PS50053">
    <property type="entry name" value="UBIQUITIN_2"/>
    <property type="match status" value="1"/>
</dbReference>
<dbReference type="SUPFAM" id="SSF54236">
    <property type="entry name" value="Ubiquitin-like"/>
    <property type="match status" value="1"/>
</dbReference>
<feature type="non-terminal residue" evidence="2">
    <location>
        <position position="482"/>
    </location>
</feature>
<dbReference type="Gene3D" id="3.10.20.90">
    <property type="entry name" value="Phosphatidylinositol 3-kinase Catalytic Subunit, Chain A, domain 1"/>
    <property type="match status" value="1"/>
</dbReference>
<evidence type="ECO:0000313" key="3">
    <source>
        <dbReference type="Proteomes" id="UP000789405"/>
    </source>
</evidence>
<name>A0A9N8YS16_9GLOM</name>
<dbReference type="Gene3D" id="3.90.175.10">
    <property type="entry name" value="Diphtheria Toxin, domain 1"/>
    <property type="match status" value="1"/>
</dbReference>
<accession>A0A9N8YS16</accession>
<proteinExistence type="predicted"/>
<dbReference type="AlphaFoldDB" id="A0A9N8YS16"/>
<organism evidence="2 3">
    <name type="scientific">Dentiscutata erythropus</name>
    <dbReference type="NCBI Taxonomy" id="1348616"/>
    <lineage>
        <taxon>Eukaryota</taxon>
        <taxon>Fungi</taxon>
        <taxon>Fungi incertae sedis</taxon>
        <taxon>Mucoromycota</taxon>
        <taxon>Glomeromycotina</taxon>
        <taxon>Glomeromycetes</taxon>
        <taxon>Diversisporales</taxon>
        <taxon>Gigasporaceae</taxon>
        <taxon>Dentiscutata</taxon>
    </lineage>
</organism>